<evidence type="ECO:0000256" key="1">
    <source>
        <dbReference type="ARBA" id="ARBA00001968"/>
    </source>
</evidence>
<name>A0A429XEP3_9RICK</name>
<dbReference type="GO" id="GO:0009117">
    <property type="term" value="P:nucleotide metabolic process"/>
    <property type="evidence" value="ECO:0007669"/>
    <property type="project" value="UniProtKB-KW"/>
</dbReference>
<comment type="similarity">
    <text evidence="4">Belongs to the Maf family. YhdE subfamily.</text>
</comment>
<dbReference type="CDD" id="cd00555">
    <property type="entry name" value="Maf"/>
    <property type="match status" value="1"/>
</dbReference>
<dbReference type="InterPro" id="IPR029001">
    <property type="entry name" value="ITPase-like_fam"/>
</dbReference>
<dbReference type="GO" id="GO:0036221">
    <property type="term" value="F:UTP diphosphatase activity"/>
    <property type="evidence" value="ECO:0007669"/>
    <property type="project" value="RHEA"/>
</dbReference>
<dbReference type="Pfam" id="PF02545">
    <property type="entry name" value="Maf"/>
    <property type="match status" value="1"/>
</dbReference>
<keyword evidence="6" id="KW-1185">Reference proteome</keyword>
<evidence type="ECO:0000256" key="4">
    <source>
        <dbReference type="HAMAP-Rule" id="MF_00528"/>
    </source>
</evidence>
<comment type="function">
    <text evidence="4">Nucleoside triphosphate pyrophosphatase that hydrolyzes dTTP and UTP. May have a dual role in cell division arrest and in preventing the incorporation of modified nucleotides into cellular nucleic acids.</text>
</comment>
<evidence type="ECO:0000256" key="3">
    <source>
        <dbReference type="ARBA" id="ARBA00023080"/>
    </source>
</evidence>
<dbReference type="HAMAP" id="MF_00528">
    <property type="entry name" value="Maf"/>
    <property type="match status" value="1"/>
</dbReference>
<evidence type="ECO:0000313" key="6">
    <source>
        <dbReference type="Proteomes" id="UP000279470"/>
    </source>
</evidence>
<dbReference type="OrthoDB" id="9807767at2"/>
<comment type="caution">
    <text evidence="5">The sequence shown here is derived from an EMBL/GenBank/DDBJ whole genome shotgun (WGS) entry which is preliminary data.</text>
</comment>
<dbReference type="NCBIfam" id="TIGR00172">
    <property type="entry name" value="maf"/>
    <property type="match status" value="1"/>
</dbReference>
<gene>
    <name evidence="5" type="primary">maf</name>
    <name evidence="5" type="ORF">EIC27_05955</name>
</gene>
<dbReference type="Gene3D" id="3.90.950.10">
    <property type="match status" value="1"/>
</dbReference>
<feature type="site" description="Important for substrate specificity" evidence="4">
    <location>
        <position position="153"/>
    </location>
</feature>
<dbReference type="PANTHER" id="PTHR43213:SF5">
    <property type="entry name" value="BIFUNCTIONAL DTTP_UTP PYROPHOSPHATASE_METHYLTRANSFERASE PROTEIN-RELATED"/>
    <property type="match status" value="1"/>
</dbReference>
<evidence type="ECO:0000256" key="2">
    <source>
        <dbReference type="ARBA" id="ARBA00022801"/>
    </source>
</evidence>
<dbReference type="InterPro" id="IPR003697">
    <property type="entry name" value="Maf-like"/>
</dbReference>
<proteinExistence type="inferred from homology"/>
<evidence type="ECO:0000313" key="5">
    <source>
        <dbReference type="EMBL" id="RST62759.1"/>
    </source>
</evidence>
<keyword evidence="2 4" id="KW-0378">Hydrolase</keyword>
<dbReference type="EMBL" id="RXFM01000096">
    <property type="protein sequence ID" value="RST62759.1"/>
    <property type="molecule type" value="Genomic_DNA"/>
</dbReference>
<feature type="site" description="Important for substrate specificity" evidence="4">
    <location>
        <position position="71"/>
    </location>
</feature>
<feature type="active site" description="Proton acceptor" evidence="4">
    <location>
        <position position="70"/>
    </location>
</feature>
<dbReference type="GO" id="GO:0036218">
    <property type="term" value="F:dTTP diphosphatase activity"/>
    <property type="evidence" value="ECO:0007669"/>
    <property type="project" value="RHEA"/>
</dbReference>
<comment type="catalytic activity">
    <reaction evidence="4">
        <text>UTP + H2O = UMP + diphosphate + H(+)</text>
        <dbReference type="Rhea" id="RHEA:29395"/>
        <dbReference type="ChEBI" id="CHEBI:15377"/>
        <dbReference type="ChEBI" id="CHEBI:15378"/>
        <dbReference type="ChEBI" id="CHEBI:33019"/>
        <dbReference type="ChEBI" id="CHEBI:46398"/>
        <dbReference type="ChEBI" id="CHEBI:57865"/>
        <dbReference type="EC" id="3.6.1.9"/>
    </reaction>
</comment>
<dbReference type="SUPFAM" id="SSF52972">
    <property type="entry name" value="ITPase-like"/>
    <property type="match status" value="1"/>
</dbReference>
<comment type="catalytic activity">
    <reaction evidence="4">
        <text>dTTP + H2O = dTMP + diphosphate + H(+)</text>
        <dbReference type="Rhea" id="RHEA:28534"/>
        <dbReference type="ChEBI" id="CHEBI:15377"/>
        <dbReference type="ChEBI" id="CHEBI:15378"/>
        <dbReference type="ChEBI" id="CHEBI:33019"/>
        <dbReference type="ChEBI" id="CHEBI:37568"/>
        <dbReference type="ChEBI" id="CHEBI:63528"/>
        <dbReference type="EC" id="3.6.1.9"/>
    </reaction>
</comment>
<dbReference type="Proteomes" id="UP000279470">
    <property type="component" value="Unassembled WGS sequence"/>
</dbReference>
<dbReference type="EC" id="3.6.1.9" evidence="4"/>
<keyword evidence="4" id="KW-0963">Cytoplasm</keyword>
<accession>A0A429XEP3</accession>
<dbReference type="PIRSF" id="PIRSF006305">
    <property type="entry name" value="Maf"/>
    <property type="match status" value="1"/>
</dbReference>
<keyword evidence="3 4" id="KW-0546">Nucleotide metabolism</keyword>
<sequence length="192" mass="21669">MYNFILASSSPRRISLLNNIGYNPDKIISADIDETPNKKELPKEYAKRMAFEKASKIHKQFSESLILGADTVVSRGRLILTKPKDKDDAHRIFKLLSGRRHSVFTGICIIKENKIITKVVETKLKFKLLTNKEIQNLIDSNEWQDKSGGYALQGFASAYISWINGHPSNVIGLPVHETYKILNGLGLKQNTV</sequence>
<comment type="cofactor">
    <cofactor evidence="1 4">
        <name>a divalent metal cation</name>
        <dbReference type="ChEBI" id="CHEBI:60240"/>
    </cofactor>
</comment>
<protein>
    <recommendedName>
        <fullName evidence="4">dTTP/UTP pyrophosphatase</fullName>
        <shortName evidence="4">dTTPase/UTPase</shortName>
        <ecNumber evidence="4">3.6.1.9</ecNumber>
    </recommendedName>
    <alternativeName>
        <fullName evidence="4">Nucleoside triphosphate pyrophosphatase</fullName>
    </alternativeName>
    <alternativeName>
        <fullName evidence="4">Nucleotide pyrophosphatase</fullName>
        <shortName evidence="4">Nucleotide PPase</shortName>
    </alternativeName>
</protein>
<dbReference type="RefSeq" id="WP_126045168.1">
    <property type="nucleotide sequence ID" value="NZ_RXFM01000096.1"/>
</dbReference>
<comment type="caution">
    <text evidence="4">Lacks conserved residue(s) required for the propagation of feature annotation.</text>
</comment>
<comment type="subcellular location">
    <subcellularLocation>
        <location evidence="4">Cytoplasm</location>
    </subcellularLocation>
</comment>
<dbReference type="GO" id="GO:0005737">
    <property type="term" value="C:cytoplasm"/>
    <property type="evidence" value="ECO:0007669"/>
    <property type="project" value="UniProtKB-SubCell"/>
</dbReference>
<feature type="site" description="Important for substrate specificity" evidence="4">
    <location>
        <position position="12"/>
    </location>
</feature>
<reference evidence="6" key="1">
    <citation type="submission" date="2018-11" db="EMBL/GenBank/DDBJ databases">
        <title>Phylogenetic, genomic, and biogeographic characterization of a novel and ubiquitous marine invertebrate-associated Rickettsiales parasite, Candidatus Marinoinvertebrata rohwerii, gen. nov., sp. nov.</title>
        <authorList>
            <person name="Klinges J.G."/>
            <person name="Rosales S.M."/>
            <person name="Mcminds R."/>
            <person name="Shaver E.C."/>
            <person name="Shantz A."/>
            <person name="Peters E.C."/>
            <person name="Burkepile D.E."/>
            <person name="Silliman B.R."/>
            <person name="Vega Thurber R.L."/>
        </authorList>
    </citation>
    <scope>NUCLEOTIDE SEQUENCE [LARGE SCALE GENOMIC DNA]</scope>
    <source>
        <strain evidence="6">a_cerv_44</strain>
    </source>
</reference>
<dbReference type="AlphaFoldDB" id="A0A429XEP3"/>
<dbReference type="PANTHER" id="PTHR43213">
    <property type="entry name" value="BIFUNCTIONAL DTTP/UTP PYROPHOSPHATASE/METHYLTRANSFERASE PROTEIN-RELATED"/>
    <property type="match status" value="1"/>
</dbReference>
<organism evidence="5 6">
    <name type="scientific">Candidatus Aquarickettsia rohweri</name>
    <dbReference type="NCBI Taxonomy" id="2602574"/>
    <lineage>
        <taxon>Bacteria</taxon>
        <taxon>Pseudomonadati</taxon>
        <taxon>Pseudomonadota</taxon>
        <taxon>Alphaproteobacteria</taxon>
        <taxon>Rickettsiales</taxon>
        <taxon>Candidatus Midichloriaceae</taxon>
        <taxon>Candidatus Aquarickettsia</taxon>
    </lineage>
</organism>